<dbReference type="GO" id="GO:0003725">
    <property type="term" value="F:double-stranded RNA binding"/>
    <property type="evidence" value="ECO:0007669"/>
    <property type="project" value="TreeGrafter"/>
</dbReference>
<dbReference type="Pfam" id="PF02137">
    <property type="entry name" value="A_deamin"/>
    <property type="match status" value="1"/>
</dbReference>
<dbReference type="GO" id="GO:0006382">
    <property type="term" value="P:adenosine to inosine editing"/>
    <property type="evidence" value="ECO:0007669"/>
    <property type="project" value="TreeGrafter"/>
</dbReference>
<proteinExistence type="predicted"/>
<accession>A0A6G1S0Y0</accession>
<dbReference type="PANTHER" id="PTHR10910">
    <property type="entry name" value="EUKARYOTE SPECIFIC DSRNA BINDING PROTEIN"/>
    <property type="match status" value="1"/>
</dbReference>
<dbReference type="GO" id="GO:0006396">
    <property type="term" value="P:RNA processing"/>
    <property type="evidence" value="ECO:0007669"/>
    <property type="project" value="InterPro"/>
</dbReference>
<feature type="compositionally biased region" description="Polar residues" evidence="1">
    <location>
        <begin position="14"/>
        <end position="27"/>
    </location>
</feature>
<dbReference type="AlphaFoldDB" id="A0A6G1S0Y0"/>
<dbReference type="GO" id="GO:0005730">
    <property type="term" value="C:nucleolus"/>
    <property type="evidence" value="ECO:0007669"/>
    <property type="project" value="TreeGrafter"/>
</dbReference>
<reference evidence="4" key="1">
    <citation type="submission" date="2020-03" db="EMBL/GenBank/DDBJ databases">
        <title>Okinawa Rail whole genome shotgun sequence.</title>
        <authorList>
            <person name="Nakajima N."/>
            <person name="Onuma M."/>
            <person name="Endoh D."/>
        </authorList>
    </citation>
    <scope>NUCLEOTIDE SEQUENCE</scope>
</reference>
<feature type="domain" description="A to I editase" evidence="3">
    <location>
        <begin position="67"/>
        <end position="137"/>
    </location>
</feature>
<reference evidence="4" key="2">
    <citation type="submission" date="2020-03" db="EMBL/GenBank/DDBJ databases">
        <authorList>
            <consortium name="Environmental Genome Science Research Promotion Project"/>
            <person name="Nakajima N."/>
            <person name="Onuma M."/>
            <person name="Endoh D."/>
        </authorList>
    </citation>
    <scope>NUCLEOTIDE SEQUENCE</scope>
</reference>
<sequence length="142" mass="15701">MWGVLGRGIPNPPQQVSSKQNKGSPSQDPAAGDLTGIPLQVFLLLLALLSVMSLIPTSVSLLSLKLEVSRVSKRKIFTLFQQLCAKNNRKDLQHLSIYSDAKEAAVAYQEAKQCFFSTLEEMGYGSWIRKPQEEDNFSSLDA</sequence>
<name>A0A6G1S0Y0_9GRUI</name>
<dbReference type="GO" id="GO:0008251">
    <property type="term" value="F:tRNA-specific adenosine deaminase activity"/>
    <property type="evidence" value="ECO:0007669"/>
    <property type="project" value="TreeGrafter"/>
</dbReference>
<dbReference type="InterPro" id="IPR002466">
    <property type="entry name" value="A_deamin"/>
</dbReference>
<dbReference type="GO" id="GO:0003726">
    <property type="term" value="F:double-stranded RNA adenosine deaminase activity"/>
    <property type="evidence" value="ECO:0007669"/>
    <property type="project" value="TreeGrafter"/>
</dbReference>
<dbReference type="EMBL" id="ICPP01012064">
    <property type="protein sequence ID" value="LAC44708.1"/>
    <property type="molecule type" value="Transcribed_RNA"/>
</dbReference>
<feature type="region of interest" description="Disordered" evidence="1">
    <location>
        <begin position="1"/>
        <end position="30"/>
    </location>
</feature>
<keyword evidence="2" id="KW-0472">Membrane</keyword>
<dbReference type="GO" id="GO:0005737">
    <property type="term" value="C:cytoplasm"/>
    <property type="evidence" value="ECO:0007669"/>
    <property type="project" value="TreeGrafter"/>
</dbReference>
<keyword evidence="2" id="KW-1133">Transmembrane helix</keyword>
<evidence type="ECO:0000256" key="1">
    <source>
        <dbReference type="SAM" id="MobiDB-lite"/>
    </source>
</evidence>
<dbReference type="PROSITE" id="PS50141">
    <property type="entry name" value="A_DEAMIN_EDITASE"/>
    <property type="match status" value="1"/>
</dbReference>
<evidence type="ECO:0000313" key="4">
    <source>
        <dbReference type="EMBL" id="LAC44708.1"/>
    </source>
</evidence>
<keyword evidence="2" id="KW-0812">Transmembrane</keyword>
<protein>
    <submittedName>
        <fullName evidence="4">Adenosine deaminase, RNA specific</fullName>
    </submittedName>
</protein>
<organism evidence="4">
    <name type="scientific">Hypotaenidia okinawae</name>
    <dbReference type="NCBI Taxonomy" id="2861861"/>
    <lineage>
        <taxon>Eukaryota</taxon>
        <taxon>Metazoa</taxon>
        <taxon>Chordata</taxon>
        <taxon>Craniata</taxon>
        <taxon>Vertebrata</taxon>
        <taxon>Euteleostomi</taxon>
        <taxon>Archelosauria</taxon>
        <taxon>Archosauria</taxon>
        <taxon>Dinosauria</taxon>
        <taxon>Saurischia</taxon>
        <taxon>Theropoda</taxon>
        <taxon>Coelurosauria</taxon>
        <taxon>Aves</taxon>
        <taxon>Neognathae</taxon>
        <taxon>Neoaves</taxon>
        <taxon>Gruiformes</taxon>
        <taxon>Rallidae</taxon>
        <taxon>Hypotaenidia</taxon>
    </lineage>
</organism>
<dbReference type="PANTHER" id="PTHR10910:SF107">
    <property type="entry name" value="DOUBLE-STRANDED RNA-SPECIFIC ADENOSINE DEAMINASE"/>
    <property type="match status" value="1"/>
</dbReference>
<feature type="transmembrane region" description="Helical" evidence="2">
    <location>
        <begin position="41"/>
        <end position="64"/>
    </location>
</feature>
<evidence type="ECO:0000259" key="3">
    <source>
        <dbReference type="PROSITE" id="PS50141"/>
    </source>
</evidence>
<evidence type="ECO:0000256" key="2">
    <source>
        <dbReference type="SAM" id="Phobius"/>
    </source>
</evidence>